<gene>
    <name evidence="1" type="ORF">LCGC14_0986580</name>
</gene>
<accession>A0A0F9RDQ6</accession>
<evidence type="ECO:0000313" key="1">
    <source>
        <dbReference type="EMBL" id="KKN15388.1"/>
    </source>
</evidence>
<protein>
    <submittedName>
        <fullName evidence="1">Uncharacterized protein</fullName>
    </submittedName>
</protein>
<proteinExistence type="predicted"/>
<sequence>MIMKRFFFNFICISISLVLSAGAHAEQVIDYLLIEKVADTDTNSDCTQRGGLRVVLRNTHPSDIIDVQLDRYFSGVRQAGRSMFALRNGHSQPLGCDIVMGSDQSWHLIDARVINEQEALSRYGSIL</sequence>
<dbReference type="EMBL" id="LAZR01003717">
    <property type="protein sequence ID" value="KKN15388.1"/>
    <property type="molecule type" value="Genomic_DNA"/>
</dbReference>
<name>A0A0F9RDQ6_9ZZZZ</name>
<dbReference type="AlphaFoldDB" id="A0A0F9RDQ6"/>
<reference evidence="1" key="1">
    <citation type="journal article" date="2015" name="Nature">
        <title>Complex archaea that bridge the gap between prokaryotes and eukaryotes.</title>
        <authorList>
            <person name="Spang A."/>
            <person name="Saw J.H."/>
            <person name="Jorgensen S.L."/>
            <person name="Zaremba-Niedzwiedzka K."/>
            <person name="Martijn J."/>
            <person name="Lind A.E."/>
            <person name="van Eijk R."/>
            <person name="Schleper C."/>
            <person name="Guy L."/>
            <person name="Ettema T.J."/>
        </authorList>
    </citation>
    <scope>NUCLEOTIDE SEQUENCE</scope>
</reference>
<comment type="caution">
    <text evidence="1">The sequence shown here is derived from an EMBL/GenBank/DDBJ whole genome shotgun (WGS) entry which is preliminary data.</text>
</comment>
<organism evidence="1">
    <name type="scientific">marine sediment metagenome</name>
    <dbReference type="NCBI Taxonomy" id="412755"/>
    <lineage>
        <taxon>unclassified sequences</taxon>
        <taxon>metagenomes</taxon>
        <taxon>ecological metagenomes</taxon>
    </lineage>
</organism>